<organism evidence="1 2">
    <name type="scientific">Paraburkholderia domus</name>
    <dbReference type="NCBI Taxonomy" id="2793075"/>
    <lineage>
        <taxon>Bacteria</taxon>
        <taxon>Pseudomonadati</taxon>
        <taxon>Pseudomonadota</taxon>
        <taxon>Betaproteobacteria</taxon>
        <taxon>Burkholderiales</taxon>
        <taxon>Burkholderiaceae</taxon>
        <taxon>Paraburkholderia</taxon>
    </lineage>
</organism>
<accession>A0A9N8N197</accession>
<proteinExistence type="predicted"/>
<dbReference type="EMBL" id="CAJNAS010000016">
    <property type="protein sequence ID" value="CAE6934530.1"/>
    <property type="molecule type" value="Genomic_DNA"/>
</dbReference>
<protein>
    <submittedName>
        <fullName evidence="1">Uncharacterized protein</fullName>
    </submittedName>
</protein>
<evidence type="ECO:0000313" key="1">
    <source>
        <dbReference type="EMBL" id="CAE6934530.1"/>
    </source>
</evidence>
<reference evidence="1" key="1">
    <citation type="submission" date="2021-02" db="EMBL/GenBank/DDBJ databases">
        <authorList>
            <person name="Vanwijnsberghe S."/>
        </authorList>
    </citation>
    <scope>NUCLEOTIDE SEQUENCE</scope>
    <source>
        <strain evidence="1">R-70211</strain>
    </source>
</reference>
<sequence>MGTVAYVDHIDIESDMSAVPDLINVIRSLNELDAYP</sequence>
<comment type="caution">
    <text evidence="1">The sequence shown here is derived from an EMBL/GenBank/DDBJ whole genome shotgun (WGS) entry which is preliminary data.</text>
</comment>
<dbReference type="Proteomes" id="UP000675121">
    <property type="component" value="Unassembled WGS sequence"/>
</dbReference>
<gene>
    <name evidence="1" type="ORF">R70211_05311</name>
</gene>
<dbReference type="AlphaFoldDB" id="A0A9N8N197"/>
<keyword evidence="2" id="KW-1185">Reference proteome</keyword>
<name>A0A9N8N197_9BURK</name>
<evidence type="ECO:0000313" key="2">
    <source>
        <dbReference type="Proteomes" id="UP000675121"/>
    </source>
</evidence>